<feature type="domain" description="Endonuclease GajA/Old nuclease/RecF-like AAA" evidence="1">
    <location>
        <begin position="1"/>
        <end position="337"/>
    </location>
</feature>
<evidence type="ECO:0000259" key="2">
    <source>
        <dbReference type="Pfam" id="PF20469"/>
    </source>
</evidence>
<dbReference type="CDD" id="cd01026">
    <property type="entry name" value="TOPRIM_OLD"/>
    <property type="match status" value="1"/>
</dbReference>
<organism evidence="3">
    <name type="scientific">groundwater metagenome</name>
    <dbReference type="NCBI Taxonomy" id="717931"/>
    <lineage>
        <taxon>unclassified sequences</taxon>
        <taxon>metagenomes</taxon>
        <taxon>ecological metagenomes</taxon>
    </lineage>
</organism>
<dbReference type="Pfam" id="PF20469">
    <property type="entry name" value="OLD-like_TOPRIM"/>
    <property type="match status" value="1"/>
</dbReference>
<dbReference type="PANTHER" id="PTHR43581">
    <property type="entry name" value="ATP/GTP PHOSPHATASE"/>
    <property type="match status" value="1"/>
</dbReference>
<gene>
    <name evidence="3" type="ORF">MSIBF_A750005</name>
</gene>
<dbReference type="Gene3D" id="3.40.50.300">
    <property type="entry name" value="P-loop containing nucleotide triphosphate hydrolases"/>
    <property type="match status" value="1"/>
</dbReference>
<dbReference type="InterPro" id="IPR041685">
    <property type="entry name" value="AAA_GajA/Old/RecF-like"/>
</dbReference>
<dbReference type="InterPro" id="IPR034139">
    <property type="entry name" value="TOPRIM_OLD"/>
</dbReference>
<reference evidence="3" key="1">
    <citation type="submission" date="2014-09" db="EMBL/GenBank/DDBJ databases">
        <authorList>
            <person name="Probst J Alexander"/>
        </authorList>
    </citation>
    <scope>NUCLEOTIDE SEQUENCE</scope>
</reference>
<accession>A0A098ED86</accession>
<feature type="domain" description="OLD protein-like TOPRIM" evidence="2">
    <location>
        <begin position="386"/>
        <end position="450"/>
    </location>
</feature>
<dbReference type="InterPro" id="IPR051396">
    <property type="entry name" value="Bact_Antivir_Def_Nuclease"/>
</dbReference>
<name>A0A098ED86_9ZZZZ</name>
<dbReference type="Pfam" id="PF13175">
    <property type="entry name" value="AAA_15"/>
    <property type="match status" value="1"/>
</dbReference>
<dbReference type="InterPro" id="IPR027417">
    <property type="entry name" value="P-loop_NTPase"/>
</dbReference>
<dbReference type="AlphaFoldDB" id="A0A098ED86"/>
<evidence type="ECO:0000313" key="3">
    <source>
        <dbReference type="EMBL" id="CEG13947.1"/>
    </source>
</evidence>
<protein>
    <submittedName>
        <fullName evidence="3">RecF/RecN/SMC N-terminal domain-containing protein</fullName>
    </submittedName>
</protein>
<dbReference type="EMBL" id="CCXY01000441">
    <property type="protein sequence ID" value="CEG13947.1"/>
    <property type="molecule type" value="Genomic_DNA"/>
</dbReference>
<dbReference type="SUPFAM" id="SSF52540">
    <property type="entry name" value="P-loop containing nucleoside triphosphate hydrolases"/>
    <property type="match status" value="1"/>
</dbReference>
<sequence length="519" mass="59752">MYIQKIIIENFKCFEGKFPLELNKGLNILVGDNEAGKSTILEAIHLALSGWIYGKYLGSELTQSLFNSIVVKNYLESLKTETKLEPPSILIEVFFEIEDDSIKALFEGNSNSTKQKACGIQFLIAFNEKYKTEYNILINSTENIDSLPIEFYEYSWSSFARDDRLTPKIIPFKSHLIDSTNSRYQNWSDVYISRIIRDFLEEDEKIKVSLAHRKLKNLFSKETSITEINEKLNNEENKISDKNIKLSVDLSSKDAWETSLITYLDDIPFTNIGRGEQCLIKTKLALHHKKSQEANILLLEEPENHLSHSKLNKLIQYIKENHNDKQIIISTHSSFVANKLGLDSLVLLNKDELTDKRSETRIDKLSPDTQNYFQKLSGYDTLRLILCRKAILVEGPSDELIIQKAYLKEKSKLPIEDEVDVISVKGLSFKRFLEIAEKIKKPVVVVTDNDGDFENKVTQKYKDFENCPSIKICASENTDLKTLEPQIVEANKDDLDTLRNILYFTTSQTAFFQIYETVM</sequence>
<dbReference type="PANTHER" id="PTHR43581:SF4">
    <property type="entry name" value="ATP_GTP PHOSPHATASE"/>
    <property type="match status" value="1"/>
</dbReference>
<evidence type="ECO:0000259" key="1">
    <source>
        <dbReference type="Pfam" id="PF13175"/>
    </source>
</evidence>
<proteinExistence type="predicted"/>